<dbReference type="PANTHER" id="PTHR31025:SF27">
    <property type="entry name" value="SI:CH211-193K19.2-RELATED"/>
    <property type="match status" value="1"/>
</dbReference>
<feature type="compositionally biased region" description="Polar residues" evidence="1">
    <location>
        <begin position="216"/>
        <end position="226"/>
    </location>
</feature>
<dbReference type="PANTHER" id="PTHR31025">
    <property type="entry name" value="SI:CH211-196P9.1-RELATED"/>
    <property type="match status" value="1"/>
</dbReference>
<evidence type="ECO:0000256" key="1">
    <source>
        <dbReference type="SAM" id="MobiDB-lite"/>
    </source>
</evidence>
<organism evidence="2 3">
    <name type="scientific">Dissostichus mawsoni</name>
    <name type="common">Antarctic cod</name>
    <dbReference type="NCBI Taxonomy" id="36200"/>
    <lineage>
        <taxon>Eukaryota</taxon>
        <taxon>Metazoa</taxon>
        <taxon>Chordata</taxon>
        <taxon>Craniata</taxon>
        <taxon>Vertebrata</taxon>
        <taxon>Euteleostomi</taxon>
        <taxon>Actinopterygii</taxon>
        <taxon>Neopterygii</taxon>
        <taxon>Teleostei</taxon>
        <taxon>Neoteleostei</taxon>
        <taxon>Acanthomorphata</taxon>
        <taxon>Eupercaria</taxon>
        <taxon>Perciformes</taxon>
        <taxon>Notothenioidei</taxon>
        <taxon>Nototheniidae</taxon>
        <taxon>Dissostichus</taxon>
    </lineage>
</organism>
<proteinExistence type="predicted"/>
<comment type="caution">
    <text evidence="2">The sequence shown here is derived from an EMBL/GenBank/DDBJ whole genome shotgun (WGS) entry which is preliminary data.</text>
</comment>
<feature type="region of interest" description="Disordered" evidence="1">
    <location>
        <begin position="199"/>
        <end position="226"/>
    </location>
</feature>
<evidence type="ECO:0000313" key="3">
    <source>
        <dbReference type="Proteomes" id="UP000518266"/>
    </source>
</evidence>
<dbReference type="OrthoDB" id="8595960at2759"/>
<dbReference type="Proteomes" id="UP000518266">
    <property type="component" value="Unassembled WGS sequence"/>
</dbReference>
<gene>
    <name evidence="2" type="ORF">F7725_009406</name>
</gene>
<protein>
    <submittedName>
        <fullName evidence="2">Uncharacterized protein</fullName>
    </submittedName>
</protein>
<dbReference type="AlphaFoldDB" id="A0A7J5XNH0"/>
<sequence>MFYPCGCSCEWSLLVSAMADIGPPVRLLIILNDDNSVRLELRNGIPNSMEELIEEVKNSCGLEGYIRLQYKDTDFGNTFVNLTSTHAIKDLTVIKVVELDPDSTTVVLYPVEIPLNSTPTTGLYSEDSFSGSVNTDDIVLLSSSSSESLRTQQWPKVFPIPNLKRARRAEANHFPSLPIGETPESMEQERISLLAEQQKRNNRQSIKEKMAKTFAKTRNSASEAKH</sequence>
<dbReference type="EMBL" id="JAAKFY010000022">
    <property type="protein sequence ID" value="KAF3837638.1"/>
    <property type="molecule type" value="Genomic_DNA"/>
</dbReference>
<accession>A0A7J5XNH0</accession>
<name>A0A7J5XNH0_DISMA</name>
<evidence type="ECO:0000313" key="2">
    <source>
        <dbReference type="EMBL" id="KAF3837638.1"/>
    </source>
</evidence>
<reference evidence="2 3" key="1">
    <citation type="submission" date="2020-03" db="EMBL/GenBank/DDBJ databases">
        <title>Dissostichus mawsoni Genome sequencing and assembly.</title>
        <authorList>
            <person name="Park H."/>
        </authorList>
    </citation>
    <scope>NUCLEOTIDE SEQUENCE [LARGE SCALE GENOMIC DNA]</scope>
    <source>
        <strain evidence="2">DM0001</strain>
        <tissue evidence="2">Muscle</tissue>
    </source>
</reference>
<keyword evidence="3" id="KW-1185">Reference proteome</keyword>